<feature type="transmembrane region" description="Helical" evidence="2">
    <location>
        <begin position="38"/>
        <end position="57"/>
    </location>
</feature>
<feature type="region of interest" description="Disordered" evidence="1">
    <location>
        <begin position="64"/>
        <end position="151"/>
    </location>
</feature>
<feature type="compositionally biased region" description="Gly residues" evidence="1">
    <location>
        <begin position="267"/>
        <end position="283"/>
    </location>
</feature>
<dbReference type="Proteomes" id="UP000054804">
    <property type="component" value="Unassembled WGS sequence"/>
</dbReference>
<organism evidence="3 4">
    <name type="scientific">Streptomyces silvensis</name>
    <dbReference type="NCBI Taxonomy" id="1765722"/>
    <lineage>
        <taxon>Bacteria</taxon>
        <taxon>Bacillati</taxon>
        <taxon>Actinomycetota</taxon>
        <taxon>Actinomycetes</taxon>
        <taxon>Kitasatosporales</taxon>
        <taxon>Streptomycetaceae</taxon>
        <taxon>Streptomyces</taxon>
    </lineage>
</organism>
<accession>A0A0W7WS86</accession>
<keyword evidence="2" id="KW-0812">Transmembrane</keyword>
<name>A0A0W7WS86_9ACTN</name>
<proteinExistence type="predicted"/>
<feature type="region of interest" description="Disordered" evidence="1">
    <location>
        <begin position="249"/>
        <end position="322"/>
    </location>
</feature>
<feature type="compositionally biased region" description="Polar residues" evidence="1">
    <location>
        <begin position="140"/>
        <end position="150"/>
    </location>
</feature>
<keyword evidence="4" id="KW-1185">Reference proteome</keyword>
<evidence type="ECO:0000256" key="1">
    <source>
        <dbReference type="SAM" id="MobiDB-lite"/>
    </source>
</evidence>
<evidence type="ECO:0008006" key="5">
    <source>
        <dbReference type="Google" id="ProtNLM"/>
    </source>
</evidence>
<comment type="caution">
    <text evidence="3">The sequence shown here is derived from an EMBL/GenBank/DDBJ whole genome shotgun (WGS) entry which is preliminary data.</text>
</comment>
<keyword evidence="2" id="KW-1133">Transmembrane helix</keyword>
<dbReference type="STRING" id="1765722.AT728_33295"/>
<feature type="compositionally biased region" description="Polar residues" evidence="1">
    <location>
        <begin position="312"/>
        <end position="322"/>
    </location>
</feature>
<evidence type="ECO:0000313" key="4">
    <source>
        <dbReference type="Proteomes" id="UP000054804"/>
    </source>
</evidence>
<sequence>MALRRLLKDTVGGIAPGDAALDRLRHAVPARRARKRQAVVGVAAAALLVGTAIPALVHVTNSGGDSDARPSIVGAGSDQPSQHDTGGAVDRDKREQDPKSDKAKEKKDKKDSKEKKEKGEGDKGRTDKPGGATGGPEPGSQDTAAASSPTCDAAQLSAVGSTGPTEADGKVYGTFRISNVSGDSCTVSGAGTVVAAAQGATEPGNVNVVDHTAGDAAVGLPDPAQESSALVLQPGAAYEVRFAWVPSATCPSEGGDPSPNPTPTDSGGAGGGGNGGSETGAPGGATPQLVREDENTVDGSVAVSLTADPGSPSASTTVGNACSGTVYKTGVLAAQ</sequence>
<evidence type="ECO:0000256" key="2">
    <source>
        <dbReference type="SAM" id="Phobius"/>
    </source>
</evidence>
<dbReference type="OrthoDB" id="3872225at2"/>
<dbReference type="AlphaFoldDB" id="A0A0W7WS86"/>
<reference evidence="3 4" key="1">
    <citation type="submission" date="2015-12" db="EMBL/GenBank/DDBJ databases">
        <title>Draft genome sequence of Streptomyces silvensis ATCC 53525, a producer of novel hormone antagonists.</title>
        <authorList>
            <person name="Johnston C.W."/>
            <person name="Li Y."/>
            <person name="Magarvey N.A."/>
        </authorList>
    </citation>
    <scope>NUCLEOTIDE SEQUENCE [LARGE SCALE GENOMIC DNA]</scope>
    <source>
        <strain evidence="3 4">ATCC 53525</strain>
    </source>
</reference>
<feature type="compositionally biased region" description="Basic and acidic residues" evidence="1">
    <location>
        <begin position="89"/>
        <end position="128"/>
    </location>
</feature>
<evidence type="ECO:0000313" key="3">
    <source>
        <dbReference type="EMBL" id="KUF13413.1"/>
    </source>
</evidence>
<protein>
    <recommendedName>
        <fullName evidence="5">DUF4232 domain-containing protein</fullName>
    </recommendedName>
</protein>
<gene>
    <name evidence="3" type="ORF">AT728_33295</name>
</gene>
<dbReference type="EMBL" id="LOCL01000078">
    <property type="protein sequence ID" value="KUF13413.1"/>
    <property type="molecule type" value="Genomic_DNA"/>
</dbReference>
<keyword evidence="2" id="KW-0472">Membrane</keyword>